<dbReference type="EMBL" id="CM055092">
    <property type="protein sequence ID" value="KAJ7570358.1"/>
    <property type="molecule type" value="Genomic_DNA"/>
</dbReference>
<accession>A0ACC2EV43</accession>
<dbReference type="Proteomes" id="UP001162992">
    <property type="component" value="Chromosome 1"/>
</dbReference>
<proteinExistence type="predicted"/>
<evidence type="ECO:0000313" key="1">
    <source>
        <dbReference type="EMBL" id="KAJ7570358.1"/>
    </source>
</evidence>
<organism evidence="1 2">
    <name type="scientific">Diphasiastrum complanatum</name>
    <name type="common">Issler's clubmoss</name>
    <name type="synonym">Lycopodium complanatum</name>
    <dbReference type="NCBI Taxonomy" id="34168"/>
    <lineage>
        <taxon>Eukaryota</taxon>
        <taxon>Viridiplantae</taxon>
        <taxon>Streptophyta</taxon>
        <taxon>Embryophyta</taxon>
        <taxon>Tracheophyta</taxon>
        <taxon>Lycopodiopsida</taxon>
        <taxon>Lycopodiales</taxon>
        <taxon>Lycopodiaceae</taxon>
        <taxon>Lycopodioideae</taxon>
        <taxon>Diphasiastrum</taxon>
    </lineage>
</organism>
<reference evidence="2" key="1">
    <citation type="journal article" date="2024" name="Proc. Natl. Acad. Sci. U.S.A.">
        <title>Extraordinary preservation of gene collinearity over three hundred million years revealed in homosporous lycophytes.</title>
        <authorList>
            <person name="Li C."/>
            <person name="Wickell D."/>
            <person name="Kuo L.Y."/>
            <person name="Chen X."/>
            <person name="Nie B."/>
            <person name="Liao X."/>
            <person name="Peng D."/>
            <person name="Ji J."/>
            <person name="Jenkins J."/>
            <person name="Williams M."/>
            <person name="Shu S."/>
            <person name="Plott C."/>
            <person name="Barry K."/>
            <person name="Rajasekar S."/>
            <person name="Grimwood J."/>
            <person name="Han X."/>
            <person name="Sun S."/>
            <person name="Hou Z."/>
            <person name="He W."/>
            <person name="Dai G."/>
            <person name="Sun C."/>
            <person name="Schmutz J."/>
            <person name="Leebens-Mack J.H."/>
            <person name="Li F.W."/>
            <person name="Wang L."/>
        </authorList>
    </citation>
    <scope>NUCLEOTIDE SEQUENCE [LARGE SCALE GENOMIC DNA]</scope>
    <source>
        <strain evidence="2">cv. PW_Plant_1</strain>
    </source>
</reference>
<sequence length="455" mass="50456">MVRLTAALISAEQEGADVTEITSLALPHRDIHELAGLDVCERLTRLDLSNNNLSSLEGLSTCKSLKWLAVHGNKLESLAGIENLSNIMVLNASLNLLTSIREVLGLLDLRALIVNNNQITTISRLDRLANLNTLVLSHNPIRELGKSFNKLSSLNKLSLSHCRLQVLGVSLKQCIALQELRLAHNQLMGLPKEFERNGQMRILDLGNNYVRAWSELQVLGTLHNLKNLNLKGNPIHDDNHYQESITSLLPNLEILDGHHVGAVYKKMPKQVGSTRSLKSSKLGKQFAFSSLEDPKRRLKDQTTDKPIVKKAKTVIEDDDGLADDDDTEKFMRLIVQTKAGKQPSEVQHKSTGRQSNDFSGQNPVADSGVVSAFDGNNRLNDNFRKIGTAFLKNYLEPEIGTGGPSTWETQVSSTSLAHRNSPPDEHRKQLSVLSARPSSYCRWKLKTSDASHKVL</sequence>
<protein>
    <submittedName>
        <fullName evidence="1">Uncharacterized protein</fullName>
    </submittedName>
</protein>
<comment type="caution">
    <text evidence="1">The sequence shown here is derived from an EMBL/GenBank/DDBJ whole genome shotgun (WGS) entry which is preliminary data.</text>
</comment>
<keyword evidence="2" id="KW-1185">Reference proteome</keyword>
<evidence type="ECO:0000313" key="2">
    <source>
        <dbReference type="Proteomes" id="UP001162992"/>
    </source>
</evidence>
<gene>
    <name evidence="1" type="ORF">O6H91_01G116900</name>
</gene>
<name>A0ACC2EV43_DIPCM</name>